<sequence>MFEVALEQYLSQGDPLERALVYEKEQANSVEVVECVNALPATSAYIRRGVAFEMLDMPLNWEKLKPSIEKSPYLREHSIEEEEANIRLPLEGHLARKLIDVTKVKELSIVSKPTVTEEMTALEEWYLLTKSVMLMCKVGSTFAEPLDHDEPIALTDAVDDDDEEEEEDATTRKMIVDDIEDADN</sequence>
<gene>
    <name evidence="2" type="ORF">HAX54_003303</name>
</gene>
<dbReference type="Proteomes" id="UP000823775">
    <property type="component" value="Unassembled WGS sequence"/>
</dbReference>
<feature type="region of interest" description="Disordered" evidence="1">
    <location>
        <begin position="151"/>
        <end position="184"/>
    </location>
</feature>
<evidence type="ECO:0000313" key="2">
    <source>
        <dbReference type="EMBL" id="MCD7466512.1"/>
    </source>
</evidence>
<dbReference type="EMBL" id="JACEIK010001151">
    <property type="protein sequence ID" value="MCD7466512.1"/>
    <property type="molecule type" value="Genomic_DNA"/>
</dbReference>
<organism evidence="2 3">
    <name type="scientific">Datura stramonium</name>
    <name type="common">Jimsonweed</name>
    <name type="synonym">Common thornapple</name>
    <dbReference type="NCBI Taxonomy" id="4076"/>
    <lineage>
        <taxon>Eukaryota</taxon>
        <taxon>Viridiplantae</taxon>
        <taxon>Streptophyta</taxon>
        <taxon>Embryophyta</taxon>
        <taxon>Tracheophyta</taxon>
        <taxon>Spermatophyta</taxon>
        <taxon>Magnoliopsida</taxon>
        <taxon>eudicotyledons</taxon>
        <taxon>Gunneridae</taxon>
        <taxon>Pentapetalae</taxon>
        <taxon>asterids</taxon>
        <taxon>lamiids</taxon>
        <taxon>Solanales</taxon>
        <taxon>Solanaceae</taxon>
        <taxon>Solanoideae</taxon>
        <taxon>Datureae</taxon>
        <taxon>Datura</taxon>
    </lineage>
</organism>
<accession>A0ABS8T549</accession>
<evidence type="ECO:0000313" key="3">
    <source>
        <dbReference type="Proteomes" id="UP000823775"/>
    </source>
</evidence>
<name>A0ABS8T549_DATST</name>
<comment type="caution">
    <text evidence="2">The sequence shown here is derived from an EMBL/GenBank/DDBJ whole genome shotgun (WGS) entry which is preliminary data.</text>
</comment>
<feature type="compositionally biased region" description="Acidic residues" evidence="1">
    <location>
        <begin position="157"/>
        <end position="168"/>
    </location>
</feature>
<keyword evidence="3" id="KW-1185">Reference proteome</keyword>
<reference evidence="2 3" key="1">
    <citation type="journal article" date="2021" name="BMC Genomics">
        <title>Datura genome reveals duplications of psychoactive alkaloid biosynthetic genes and high mutation rate following tissue culture.</title>
        <authorList>
            <person name="Rajewski A."/>
            <person name="Carter-House D."/>
            <person name="Stajich J."/>
            <person name="Litt A."/>
        </authorList>
    </citation>
    <scope>NUCLEOTIDE SEQUENCE [LARGE SCALE GENOMIC DNA]</scope>
    <source>
        <strain evidence="2">AR-01</strain>
    </source>
</reference>
<evidence type="ECO:0000256" key="1">
    <source>
        <dbReference type="SAM" id="MobiDB-lite"/>
    </source>
</evidence>
<proteinExistence type="predicted"/>
<protein>
    <submittedName>
        <fullName evidence="2">Uncharacterized protein</fullName>
    </submittedName>
</protein>